<organism evidence="3">
    <name type="scientific">Phenylobacterium glaciei</name>
    <dbReference type="NCBI Taxonomy" id="2803784"/>
    <lineage>
        <taxon>Bacteria</taxon>
        <taxon>Pseudomonadati</taxon>
        <taxon>Pseudomonadota</taxon>
        <taxon>Alphaproteobacteria</taxon>
        <taxon>Caulobacterales</taxon>
        <taxon>Caulobacteraceae</taxon>
        <taxon>Phenylobacterium</taxon>
    </lineage>
</organism>
<dbReference type="InterPro" id="IPR023393">
    <property type="entry name" value="START-like_dom_sf"/>
</dbReference>
<dbReference type="SUPFAM" id="SSF55961">
    <property type="entry name" value="Bet v1-like"/>
    <property type="match status" value="1"/>
</dbReference>
<accession>A0A974P3S2</accession>
<evidence type="ECO:0000313" key="3">
    <source>
        <dbReference type="EMBL" id="QQZ50484.1"/>
    </source>
</evidence>
<comment type="similarity">
    <text evidence="1">Belongs to the ribosome association toxin RatA family.</text>
</comment>
<reference evidence="3" key="1">
    <citation type="submission" date="2021-01" db="EMBL/GenBank/DDBJ databases">
        <title>Genome sequence of Phenylobacterium sp. 20VBR1 isolated from a valley glaceir, Ny-Alesund, Svalbard.</title>
        <authorList>
            <person name="Thomas F.A."/>
            <person name="Krishnan K.P."/>
            <person name="Sinha R.K."/>
        </authorList>
    </citation>
    <scope>NUCLEOTIDE SEQUENCE</scope>
    <source>
        <strain evidence="3">20VBR1</strain>
    </source>
</reference>
<dbReference type="Gene3D" id="3.30.530.20">
    <property type="match status" value="1"/>
</dbReference>
<gene>
    <name evidence="3" type="ORF">JKL49_02405</name>
</gene>
<dbReference type="Pfam" id="PF03364">
    <property type="entry name" value="Polyketide_cyc"/>
    <property type="match status" value="1"/>
</dbReference>
<evidence type="ECO:0000256" key="1">
    <source>
        <dbReference type="ARBA" id="ARBA00008918"/>
    </source>
</evidence>
<evidence type="ECO:0000259" key="2">
    <source>
        <dbReference type="Pfam" id="PF03364"/>
    </source>
</evidence>
<dbReference type="InterPro" id="IPR005031">
    <property type="entry name" value="COQ10_START"/>
</dbReference>
<name>A0A974P3S2_9CAUL</name>
<dbReference type="AlphaFoldDB" id="A0A974P3S2"/>
<feature type="domain" description="Coenzyme Q-binding protein COQ10 START" evidence="2">
    <location>
        <begin position="5"/>
        <end position="110"/>
    </location>
</feature>
<protein>
    <recommendedName>
        <fullName evidence="2">Coenzyme Q-binding protein COQ10 START domain-containing protein</fullName>
    </recommendedName>
</protein>
<proteinExistence type="inferred from homology"/>
<sequence>MAASLKSCRILERDPAGRWDLREQIVRPGLMPRFRSVVRSDFDAPRRLRFRRTGGDLKILEGEWRLAPLDGGRATRVVYESRAASPYAVPASLARLALRRDVLTAMAALKRESLARAASPR</sequence>
<dbReference type="EMBL" id="CP068570">
    <property type="protein sequence ID" value="QQZ50484.1"/>
    <property type="molecule type" value="Genomic_DNA"/>
</dbReference>